<gene>
    <name evidence="1" type="ORF">JHL16_29245</name>
</gene>
<evidence type="ECO:0000313" key="2">
    <source>
        <dbReference type="Proteomes" id="UP000616151"/>
    </source>
</evidence>
<keyword evidence="1" id="KW-0489">Methyltransferase</keyword>
<evidence type="ECO:0000313" key="1">
    <source>
        <dbReference type="EMBL" id="MBK1870487.1"/>
    </source>
</evidence>
<dbReference type="EC" id="2.1.1.193" evidence="1"/>
<name>A0ACC5RCW3_9HYPH</name>
<protein>
    <submittedName>
        <fullName evidence="1">16S rRNA (Uracil(1498)-N(3))-methyltransferase</fullName>
        <ecNumber evidence="1">2.1.1.193</ecNumber>
    </submittedName>
</protein>
<comment type="caution">
    <text evidence="1">The sequence shown here is derived from an EMBL/GenBank/DDBJ whole genome shotgun (WGS) entry which is preliminary data.</text>
</comment>
<keyword evidence="2" id="KW-1185">Reference proteome</keyword>
<reference evidence="1" key="1">
    <citation type="submission" date="2021-01" db="EMBL/GenBank/DDBJ databases">
        <authorList>
            <person name="Sun Q."/>
        </authorList>
    </citation>
    <scope>NUCLEOTIDE SEQUENCE</scope>
    <source>
        <strain evidence="1">YIM B02566</strain>
    </source>
</reference>
<accession>A0ACC5RCW3</accession>
<keyword evidence="1" id="KW-0808">Transferase</keyword>
<proteinExistence type="predicted"/>
<organism evidence="1 2">
    <name type="scientific">Taklimakanibacter albus</name>
    <dbReference type="NCBI Taxonomy" id="2800327"/>
    <lineage>
        <taxon>Bacteria</taxon>
        <taxon>Pseudomonadati</taxon>
        <taxon>Pseudomonadota</taxon>
        <taxon>Alphaproteobacteria</taxon>
        <taxon>Hyphomicrobiales</taxon>
        <taxon>Aestuariivirgaceae</taxon>
        <taxon>Taklimakanibacter</taxon>
    </lineage>
</organism>
<sequence>MKDTPRLYVAEKLAERAEHQLGQDQAHYLRDVMRLKPGDPVRLFNTQDGEYLAYLGTVARKAMSVICEKQLAEAAPPPDIDFVFAPLKHARLDYLVQKATELGARRLRPVYTARTIVDRVNLDRMKANAVEAAEQCNLVYVPEVFEPEKLDRLLAKWPADRALIYCDERSDGADTIALLKGLKLPAALLVGPEGGFTPEEREGLKRLPFVTVISLGPRIMRADTAGTAALAVVQAVLGDWHS</sequence>
<dbReference type="Proteomes" id="UP000616151">
    <property type="component" value="Unassembled WGS sequence"/>
</dbReference>
<dbReference type="EMBL" id="JAENHL010000008">
    <property type="protein sequence ID" value="MBK1870487.1"/>
    <property type="molecule type" value="Genomic_DNA"/>
</dbReference>